<dbReference type="GO" id="GO:0033265">
    <property type="term" value="F:choline binding"/>
    <property type="evidence" value="ECO:0007669"/>
    <property type="project" value="InterPro"/>
</dbReference>
<sequence length="318" mass="35247">MKNLTVVTALASSFAFAALAMGTARAAEPASCRTITMANIGWTDNAVQNAVFTQLAEGLGYKVKTNLYSLQVMYAGMKDNKIDVFLDNWTPSQDKTTAPYLKEKAIQMIGPDLTDAKYTLVVPHYLYEEGLKSFADIHKFGKQLNYKIYGIEPGNDGNQHVLAMIKANKFDLGNFHLVQSSEAGMLSEVSRKYPKKKAIVFLGWEPEPMNVQFHIDYLSGGHEYFGPDEGKATIYINTRYGYAKECPNVGTLLHHFKLTIDDENKMMYQVQVDHKEASSVAATWLKAHPDWVKSTLAGVTTIDGKPGEPAVMNALKSS</sequence>
<dbReference type="GO" id="GO:0022857">
    <property type="term" value="F:transmembrane transporter activity"/>
    <property type="evidence" value="ECO:0007669"/>
    <property type="project" value="InterPro"/>
</dbReference>
<dbReference type="GO" id="GO:0042597">
    <property type="term" value="C:periplasmic space"/>
    <property type="evidence" value="ECO:0007669"/>
    <property type="project" value="InterPro"/>
</dbReference>
<accession>A0AAW9DVF4</accession>
<evidence type="ECO:0000313" key="3">
    <source>
        <dbReference type="EMBL" id="MDX5932856.1"/>
    </source>
</evidence>
<feature type="chain" id="PRO_5043611742" evidence="1">
    <location>
        <begin position="27"/>
        <end position="318"/>
    </location>
</feature>
<comment type="caution">
    <text evidence="3">The sequence shown here is derived from an EMBL/GenBank/DDBJ whole genome shotgun (WGS) entry which is preliminary data.</text>
</comment>
<dbReference type="NCBIfam" id="TIGR03414">
    <property type="entry name" value="ABC_choline_bnd"/>
    <property type="match status" value="1"/>
</dbReference>
<dbReference type="Gene3D" id="3.40.190.10">
    <property type="entry name" value="Periplasmic binding protein-like II"/>
    <property type="match status" value="1"/>
</dbReference>
<reference evidence="3 4" key="1">
    <citation type="submission" date="2023-11" db="EMBL/GenBank/DDBJ databases">
        <title>MicrobeMod: A computational toolkit for identifying prokaryotic methylation and restriction-modification with nanopore sequencing.</title>
        <authorList>
            <person name="Crits-Christoph A."/>
            <person name="Kang S.C."/>
            <person name="Lee H."/>
            <person name="Ostrov N."/>
        </authorList>
    </citation>
    <scope>NUCLEOTIDE SEQUENCE [LARGE SCALE GENOMIC DNA]</scope>
    <source>
        <strain evidence="3 4">DSMZ 700</strain>
    </source>
</reference>
<dbReference type="GO" id="GO:0015871">
    <property type="term" value="P:choline transport"/>
    <property type="evidence" value="ECO:0007669"/>
    <property type="project" value="InterPro"/>
</dbReference>
<dbReference type="RefSeq" id="WP_319615706.1">
    <property type="nucleotide sequence ID" value="NZ_JAWXYB010000018.1"/>
</dbReference>
<dbReference type="AlphaFoldDB" id="A0AAW9DVF4"/>
<name>A0AAW9DVF4_ACIAO</name>
<dbReference type="InterPro" id="IPR007210">
    <property type="entry name" value="ABC_Gly_betaine_transp_sub-bd"/>
</dbReference>
<dbReference type="EMBL" id="JAWXYB010000018">
    <property type="protein sequence ID" value="MDX5932856.1"/>
    <property type="molecule type" value="Genomic_DNA"/>
</dbReference>
<proteinExistence type="predicted"/>
<dbReference type="GO" id="GO:0043190">
    <property type="term" value="C:ATP-binding cassette (ABC) transporter complex"/>
    <property type="evidence" value="ECO:0007669"/>
    <property type="project" value="InterPro"/>
</dbReference>
<dbReference type="InterPro" id="IPR017783">
    <property type="entry name" value="ABC_choline_sub-bd"/>
</dbReference>
<protein>
    <submittedName>
        <fullName evidence="3">Choline ABC transporter substrate-binding protein</fullName>
    </submittedName>
</protein>
<dbReference type="SUPFAM" id="SSF53850">
    <property type="entry name" value="Periplasmic binding protein-like II"/>
    <property type="match status" value="1"/>
</dbReference>
<keyword evidence="1" id="KW-0732">Signal</keyword>
<gene>
    <name evidence="3" type="primary">choX</name>
    <name evidence="3" type="ORF">SIL87_19055</name>
</gene>
<feature type="signal peptide" evidence="1">
    <location>
        <begin position="1"/>
        <end position="26"/>
    </location>
</feature>
<evidence type="ECO:0000256" key="1">
    <source>
        <dbReference type="SAM" id="SignalP"/>
    </source>
</evidence>
<organism evidence="3 4">
    <name type="scientific">Acidiphilium acidophilum</name>
    <name type="common">Thiobacillus acidophilus</name>
    <dbReference type="NCBI Taxonomy" id="76588"/>
    <lineage>
        <taxon>Bacteria</taxon>
        <taxon>Pseudomonadati</taxon>
        <taxon>Pseudomonadota</taxon>
        <taxon>Alphaproteobacteria</taxon>
        <taxon>Acetobacterales</taxon>
        <taxon>Acidocellaceae</taxon>
        <taxon>Acidiphilium</taxon>
    </lineage>
</organism>
<dbReference type="Gene3D" id="3.40.190.100">
    <property type="entry name" value="Glycine betaine-binding periplasmic protein, domain 2"/>
    <property type="match status" value="1"/>
</dbReference>
<dbReference type="Proteomes" id="UP001279553">
    <property type="component" value="Unassembled WGS sequence"/>
</dbReference>
<dbReference type="CDD" id="cd13640">
    <property type="entry name" value="PBP2_ChoX"/>
    <property type="match status" value="1"/>
</dbReference>
<evidence type="ECO:0000313" key="4">
    <source>
        <dbReference type="Proteomes" id="UP001279553"/>
    </source>
</evidence>
<feature type="domain" description="ABC-type glycine betaine transport system substrate-binding" evidence="2">
    <location>
        <begin position="34"/>
        <end position="286"/>
    </location>
</feature>
<dbReference type="Pfam" id="PF04069">
    <property type="entry name" value="OpuAC"/>
    <property type="match status" value="1"/>
</dbReference>
<keyword evidence="4" id="KW-1185">Reference proteome</keyword>
<evidence type="ECO:0000259" key="2">
    <source>
        <dbReference type="Pfam" id="PF04069"/>
    </source>
</evidence>